<name>D2NRP3_ROTMD</name>
<gene>
    <name evidence="2" type="ordered locus">RMDY18_04870</name>
</gene>
<dbReference type="Proteomes" id="UP000001883">
    <property type="component" value="Chromosome"/>
</dbReference>
<keyword evidence="3" id="KW-1185">Reference proteome</keyword>
<protein>
    <submittedName>
        <fullName evidence="2">Uncharacterized protein</fullName>
    </submittedName>
</protein>
<feature type="region of interest" description="Disordered" evidence="1">
    <location>
        <begin position="802"/>
        <end position="838"/>
    </location>
</feature>
<evidence type="ECO:0000313" key="3">
    <source>
        <dbReference type="Proteomes" id="UP000001883"/>
    </source>
</evidence>
<feature type="compositionally biased region" description="Basic and acidic residues" evidence="1">
    <location>
        <begin position="808"/>
        <end position="817"/>
    </location>
</feature>
<proteinExistence type="predicted"/>
<dbReference type="KEGG" id="rmu:RMDY18_04870"/>
<sequence length="915" mass="95238">MGYGLCLAATCYQHGCANDQGKNADSCSNDDARSTGVSQRRLRGARSGGAVVGRGDVLRRRAGGLRCSAVLLLSIRLQRIRGSLGLILSVFLYLFLGVCRCGRRLRGVSYRCISRFGCLRCRCLVVNAEGVFCSHTTAHVIVLGQGTGEQVDSNAIAGLQFFSQVRVCHGGAVDGCGEVTVFVRLDVCPDACAIAFNACELRLYLRRNSALVQLDGDNGALTVQSLEAFTAEGQLLAVPSLGEVDLSAVLVLVHNLIGICAFGGCRGARLGLSRLARSRSSRLRLSRLTRSRSSRLRLSRLARSRSGLFAIRQAQLSAGRVSGSHARRSSSDLGGFCRCAGLSGVCLLLCNSCGERFTTARSVTFNNGAGEQEDRYLIAALQIFRQVGVLGGRVRQFSGEVTVFICLDVRPNTCAVALNAVELRLFLRGDTTLVQLNGEHGALRTVLSLETFTTQLQGFTGGPVLHCVELSAVGIGLHQLFRSSLHCRLRGSFNGGVDLHHDAGGNRGICVVLALRLGARGAVFTGGLIDGVVGFDSGSAFDAACYSVCTAVCGDQNIICAAGRTGRHLRNNGAGSCINNTDVAGAVIGHVQQVTGFVGGESEGLATERNGLLVGTGFQVVDGDTGVTALTVTLGADVDFLQGLVDSDVRGVQSSFSIFLVQLNGLLNLVALGVDYLHGAGAQGGYVELAISGVHVHVHCDVRFALGIGEFDLLDQGVLGGVEDANAAGARYKDLAAGGVDAYLTRVVDLAFRAAPNNLVSRGVEDRYLVDAGLGHPYVSGCFVVGNTVGRFNLLTGRCGSTTSGEVSGRELVDSGEARGGSNIPGANATGQNRRAAGGEGSVEGGGCCRVCQLVLAGQALVLGSAHCNVAAFLSRGLGVSSGDGSGDVCRKGSGNRSERTCDNGKCASNGEQLT</sequence>
<dbReference type="EMBL" id="AP011540">
    <property type="protein sequence ID" value="BAI64319.1"/>
    <property type="molecule type" value="Genomic_DNA"/>
</dbReference>
<reference evidence="3" key="1">
    <citation type="submission" date="2009-07" db="EMBL/GenBank/DDBJ databases">
        <title>Complete genome sequence of Rothia mucilaginosa DJ.</title>
        <authorList>
            <person name="Yamane K."/>
            <person name="Nambu T."/>
            <person name="Mashimo C."/>
            <person name="Sugimori C."/>
            <person name="Yamanaka T."/>
            <person name="Leung K."/>
            <person name="Fukushima H."/>
        </authorList>
    </citation>
    <scope>NUCLEOTIDE SEQUENCE [LARGE SCALE GENOMIC DNA]</scope>
    <source>
        <strain evidence="3">DY-18</strain>
    </source>
</reference>
<accession>D2NRP3</accession>
<reference evidence="2 3" key="3">
    <citation type="journal article" date="2010" name="Sequencing">
        <title>Complete Genome Sequence of Rothia mucilaginosa DY-18: A Clinical Isolate with Dense Meshwork-Like Structures from a Persistent Apical Periodontitis Lesion.</title>
        <authorList>
            <person name="Yamane K."/>
            <person name="Nambu T."/>
            <person name="Yamanaka T."/>
            <person name="Mashimo C."/>
            <person name="Sugimori C."/>
            <person name="Leung K.-P."/>
            <person name="Fukushima H."/>
        </authorList>
    </citation>
    <scope>NUCLEOTIDE SEQUENCE [LARGE SCALE GENOMIC DNA]</scope>
    <source>
        <strain evidence="2 3">DY-18</strain>
    </source>
</reference>
<evidence type="ECO:0000256" key="1">
    <source>
        <dbReference type="SAM" id="MobiDB-lite"/>
    </source>
</evidence>
<dbReference type="AlphaFoldDB" id="D2NRP3"/>
<reference evidence="2 3" key="2">
    <citation type="journal article" date="2010" name="J Osaka Dent Univ">
        <title>Isolation and identification of Rothia mucilaginosa from persistent apical periodontitis lesions.</title>
        <authorList>
            <person name="Yamane K."/>
            <person name="Yoshida M."/>
            <person name="Fujihira T."/>
            <person name="Baba T."/>
            <person name="Tsuji N."/>
            <person name="Hayashi H."/>
            <person name="Sugimori C."/>
            <person name="Yamanaka T."/>
            <person name="Mashimo C."/>
            <person name="Nambu T."/>
            <person name="Kawai H."/>
            <person name="Fukushima H."/>
        </authorList>
    </citation>
    <scope>NUCLEOTIDE SEQUENCE [LARGE SCALE GENOMIC DNA]</scope>
    <source>
        <strain evidence="2 3">DY-18</strain>
    </source>
</reference>
<organism evidence="2 3">
    <name type="scientific">Rothia mucilaginosa (strain DY-18)</name>
    <name type="common">Stomatococcus mucilaginosus</name>
    <dbReference type="NCBI Taxonomy" id="680646"/>
    <lineage>
        <taxon>Bacteria</taxon>
        <taxon>Bacillati</taxon>
        <taxon>Actinomycetota</taxon>
        <taxon>Actinomycetes</taxon>
        <taxon>Micrococcales</taxon>
        <taxon>Micrococcaceae</taxon>
        <taxon>Rothia</taxon>
    </lineage>
</organism>
<evidence type="ECO:0000313" key="2">
    <source>
        <dbReference type="EMBL" id="BAI64319.1"/>
    </source>
</evidence>
<dbReference type="HOGENOM" id="CLU_318044_0_0_11"/>